<accession>A0A0F7J1R3</accession>
<feature type="binding site" description="axial binding residue" evidence="13">
    <location>
        <position position="449"/>
    </location>
    <ligand>
        <name>heme</name>
        <dbReference type="ChEBI" id="CHEBI:30413"/>
    </ligand>
    <ligandPart>
        <name>Fe</name>
        <dbReference type="ChEBI" id="CHEBI:18248"/>
    </ligandPart>
</feature>
<evidence type="ECO:0000256" key="4">
    <source>
        <dbReference type="ARBA" id="ARBA00010617"/>
    </source>
</evidence>
<keyword evidence="6 13" id="KW-0479">Metal-binding</keyword>
<sequence>MWLSIIVSLALIYILTWVYKRHRALNVLQSLGYSVPPVNFFCGNLLELVKCSNGGLDTQTKWMTDFAQGFGTKGRILGWYRGPSPVIYSTNPEFLKEVFIKQSDTFIDRPMLDRSDNIPHLIMLKGHHWKRVRSILTPTFSSAKMKKMASIMVDAIDILSQVVTKHAVNKTEANFYNLYQGLTLDVIGQCGLAMKVNCQLDENDELLVMVKKTLKQQFDVTAIIASFFPELEGILSWMYRGGRKKTNDVIISWCDDILKKRRKMGHPPGEKPIDSLQLMMDAAAGDPKKLSDEEITANAFVFILAGYETTATSLAFTTYLIAAHPEVQEKLIAEIDALIPEGGKSQLELEKLTETILDMPYLNQVFNESLRMYPPIPLHFGRWADTDKVICGKVVPKGTAVMIPTWYIHHDPDLWPDPWKFDPERFSPESRNSIKEMSFVPFGEGPRKCIGSRFANLEAKLALVLLLRKFTFKLGPNITHPIKFRNKGISLGPQNDEILLVPELRNK</sequence>
<evidence type="ECO:0000256" key="7">
    <source>
        <dbReference type="ARBA" id="ARBA00022824"/>
    </source>
</evidence>
<dbReference type="CDD" id="cd11055">
    <property type="entry name" value="CYP3A-like"/>
    <property type="match status" value="1"/>
</dbReference>
<dbReference type="InterPro" id="IPR017972">
    <property type="entry name" value="Cyt_P450_CS"/>
</dbReference>
<evidence type="ECO:0000256" key="1">
    <source>
        <dbReference type="ARBA" id="ARBA00001971"/>
    </source>
</evidence>
<keyword evidence="8" id="KW-0492">Microsome</keyword>
<evidence type="ECO:0000256" key="5">
    <source>
        <dbReference type="ARBA" id="ARBA00022617"/>
    </source>
</evidence>
<keyword evidence="9 14" id="KW-0560">Oxidoreductase</keyword>
<dbReference type="InterPro" id="IPR050476">
    <property type="entry name" value="Insect_CytP450_Detox"/>
</dbReference>
<evidence type="ECO:0000256" key="13">
    <source>
        <dbReference type="PIRSR" id="PIRSR602401-1"/>
    </source>
</evidence>
<dbReference type="PROSITE" id="PS00086">
    <property type="entry name" value="CYTOCHROME_P450"/>
    <property type="match status" value="1"/>
</dbReference>
<evidence type="ECO:0000256" key="14">
    <source>
        <dbReference type="RuleBase" id="RU000461"/>
    </source>
</evidence>
<dbReference type="GO" id="GO:0005789">
    <property type="term" value="C:endoplasmic reticulum membrane"/>
    <property type="evidence" value="ECO:0007669"/>
    <property type="project" value="UniProtKB-SubCell"/>
</dbReference>
<evidence type="ECO:0000256" key="9">
    <source>
        <dbReference type="ARBA" id="ARBA00023002"/>
    </source>
</evidence>
<evidence type="ECO:0000256" key="2">
    <source>
        <dbReference type="ARBA" id="ARBA00004174"/>
    </source>
</evidence>
<dbReference type="Gene3D" id="1.10.630.10">
    <property type="entry name" value="Cytochrome P450"/>
    <property type="match status" value="1"/>
</dbReference>
<dbReference type="PRINTS" id="PR00463">
    <property type="entry name" value="EP450I"/>
</dbReference>
<gene>
    <name evidence="15" type="primary">CYP3079A1</name>
</gene>
<dbReference type="PRINTS" id="PR00385">
    <property type="entry name" value="P450"/>
</dbReference>
<dbReference type="GO" id="GO:0005506">
    <property type="term" value="F:iron ion binding"/>
    <property type="evidence" value="ECO:0007669"/>
    <property type="project" value="InterPro"/>
</dbReference>
<dbReference type="AlphaFoldDB" id="A0A0F7J1R3"/>
<dbReference type="GO" id="GO:0016705">
    <property type="term" value="F:oxidoreductase activity, acting on paired donors, with incorporation or reduction of molecular oxygen"/>
    <property type="evidence" value="ECO:0007669"/>
    <property type="project" value="InterPro"/>
</dbReference>
<comment type="similarity">
    <text evidence="4 14">Belongs to the cytochrome P450 family.</text>
</comment>
<dbReference type="PANTHER" id="PTHR24292">
    <property type="entry name" value="CYTOCHROME P450"/>
    <property type="match status" value="1"/>
</dbReference>
<dbReference type="Pfam" id="PF00067">
    <property type="entry name" value="p450"/>
    <property type="match status" value="1"/>
</dbReference>
<comment type="subcellular location">
    <subcellularLocation>
        <location evidence="3">Endoplasmic reticulum membrane</location>
        <topology evidence="3">Peripheral membrane protein</topology>
    </subcellularLocation>
    <subcellularLocation>
        <location evidence="2">Microsome membrane</location>
        <topology evidence="2">Peripheral membrane protein</topology>
    </subcellularLocation>
</comment>
<dbReference type="InterPro" id="IPR001128">
    <property type="entry name" value="Cyt_P450"/>
</dbReference>
<keyword evidence="10 13" id="KW-0408">Iron</keyword>
<dbReference type="GO" id="GO:0004497">
    <property type="term" value="F:monooxygenase activity"/>
    <property type="evidence" value="ECO:0007669"/>
    <property type="project" value="UniProtKB-KW"/>
</dbReference>
<reference evidence="15" key="1">
    <citation type="journal article" date="2015" name="Environ. Sci. Technol.">
        <title>Identification of the Full 46 Cytochrome P450 (CYP) Complement and Modulation of CYP Expression in Response to Water-Accommodated Fractions of Crude Oil in the Cyclopoid Copepod Paracyclopina nana.</title>
        <authorList>
            <person name="Han J."/>
            <person name="Won E.J."/>
            <person name="Kim H.S."/>
            <person name="Nelson D.R."/>
            <person name="Lee S.J."/>
            <person name="Park H.G."/>
            <person name="Lee J.S."/>
        </authorList>
    </citation>
    <scope>NUCLEOTIDE SEQUENCE</scope>
</reference>
<dbReference type="GO" id="GO:0020037">
    <property type="term" value="F:heme binding"/>
    <property type="evidence" value="ECO:0007669"/>
    <property type="project" value="InterPro"/>
</dbReference>
<evidence type="ECO:0000256" key="3">
    <source>
        <dbReference type="ARBA" id="ARBA00004406"/>
    </source>
</evidence>
<name>A0A0F7J1R3_PARNA</name>
<evidence type="ECO:0000256" key="11">
    <source>
        <dbReference type="ARBA" id="ARBA00023033"/>
    </source>
</evidence>
<evidence type="ECO:0000256" key="6">
    <source>
        <dbReference type="ARBA" id="ARBA00022723"/>
    </source>
</evidence>
<evidence type="ECO:0000313" key="15">
    <source>
        <dbReference type="EMBL" id="AKH03528.1"/>
    </source>
</evidence>
<dbReference type="InterPro" id="IPR002401">
    <property type="entry name" value="Cyt_P450_E_grp-I"/>
</dbReference>
<comment type="cofactor">
    <cofactor evidence="1 13">
        <name>heme</name>
        <dbReference type="ChEBI" id="CHEBI:30413"/>
    </cofactor>
</comment>
<keyword evidence="12" id="KW-0472">Membrane</keyword>
<keyword evidence="5 13" id="KW-0349">Heme</keyword>
<dbReference type="InterPro" id="IPR036396">
    <property type="entry name" value="Cyt_P450_sf"/>
</dbReference>
<dbReference type="SUPFAM" id="SSF48264">
    <property type="entry name" value="Cytochrome P450"/>
    <property type="match status" value="1"/>
</dbReference>
<keyword evidence="7" id="KW-0256">Endoplasmic reticulum</keyword>
<dbReference type="EMBL" id="KP899596">
    <property type="protein sequence ID" value="AKH03528.1"/>
    <property type="molecule type" value="mRNA"/>
</dbReference>
<evidence type="ECO:0000256" key="8">
    <source>
        <dbReference type="ARBA" id="ARBA00022848"/>
    </source>
</evidence>
<dbReference type="FunFam" id="1.10.630.10:FF:000182">
    <property type="entry name" value="Cytochrome P450 3A4"/>
    <property type="match status" value="1"/>
</dbReference>
<evidence type="ECO:0000256" key="10">
    <source>
        <dbReference type="ARBA" id="ARBA00023004"/>
    </source>
</evidence>
<dbReference type="PANTHER" id="PTHR24292:SF102">
    <property type="entry name" value="CYTOCHROME P450 FAMILY-RELATED"/>
    <property type="match status" value="1"/>
</dbReference>
<evidence type="ECO:0000256" key="12">
    <source>
        <dbReference type="ARBA" id="ARBA00023136"/>
    </source>
</evidence>
<proteinExistence type="evidence at transcript level"/>
<keyword evidence="11 14" id="KW-0503">Monooxygenase</keyword>
<protein>
    <submittedName>
        <fullName evidence="15">Cytochrome P450 3079A1</fullName>
    </submittedName>
</protein>
<organism evidence="15">
    <name type="scientific">Paracyclopina nana</name>
    <name type="common">Marine copepod</name>
    <dbReference type="NCBI Taxonomy" id="565004"/>
    <lineage>
        <taxon>Eukaryota</taxon>
        <taxon>Metazoa</taxon>
        <taxon>Ecdysozoa</taxon>
        <taxon>Arthropoda</taxon>
        <taxon>Crustacea</taxon>
        <taxon>Multicrustacea</taxon>
        <taxon>Hexanauplia</taxon>
        <taxon>Copepoda</taxon>
        <taxon>Cyclopoida</taxon>
        <taxon>Cyclopettidae</taxon>
        <taxon>Paracyclopina</taxon>
    </lineage>
</organism>